<name>A0A9P3GBN0_9APHY</name>
<evidence type="ECO:0008006" key="4">
    <source>
        <dbReference type="Google" id="ProtNLM"/>
    </source>
</evidence>
<comment type="caution">
    <text evidence="2">The sequence shown here is derived from an EMBL/GenBank/DDBJ whole genome shotgun (WGS) entry which is preliminary data.</text>
</comment>
<feature type="compositionally biased region" description="Low complexity" evidence="1">
    <location>
        <begin position="212"/>
        <end position="223"/>
    </location>
</feature>
<dbReference type="SUPFAM" id="SSF56112">
    <property type="entry name" value="Protein kinase-like (PK-like)"/>
    <property type="match status" value="1"/>
</dbReference>
<dbReference type="OrthoDB" id="3260792at2759"/>
<keyword evidence="3" id="KW-1185">Reference proteome</keyword>
<gene>
    <name evidence="2" type="ORF">PsYK624_089540</name>
</gene>
<sequence length="371" mass="41332">MTSNGSPIAVSPPRQLTGLSGGRQQDGFWREHEDWLREKGYKLHLPLENGHSPPSSPRLGRRRSERAAQTNGTTHEDAIPATRLSDGRAVVLRKVPGHADAPRLAAQQYLATWPLVSHPKNHAVPLLDALDVPQPHGRTRVLVVPAMQRAAAPGLQTVGEALDFLGQVLEGLQFMHGCNIAHRHCADLRVMADPDPLFPHTRRRSAHARQASESTSTGSTSARSTLRPVRYYLADGGEHKYEHGSRFRRAASALSVRSAAATVGIDDPYATDVRDLGDAIGRTFLDKLDGLDFLEPLIEEMTQQSPAARPDIDMVVLKFRKLQRKLHWWTLRARLVPKDEHGLLRFRHDTTHFFRTLGYIIIRRPAIPSFG</sequence>
<dbReference type="Gene3D" id="1.10.510.10">
    <property type="entry name" value="Transferase(Phosphotransferase) domain 1"/>
    <property type="match status" value="1"/>
</dbReference>
<proteinExistence type="predicted"/>
<dbReference type="InterPro" id="IPR011009">
    <property type="entry name" value="Kinase-like_dom_sf"/>
</dbReference>
<feature type="region of interest" description="Disordered" evidence="1">
    <location>
        <begin position="1"/>
        <end position="25"/>
    </location>
</feature>
<dbReference type="AlphaFoldDB" id="A0A9P3GBN0"/>
<protein>
    <recommendedName>
        <fullName evidence="4">Protein kinase domain-containing protein</fullName>
    </recommendedName>
</protein>
<evidence type="ECO:0000313" key="2">
    <source>
        <dbReference type="EMBL" id="GJE92797.1"/>
    </source>
</evidence>
<dbReference type="Proteomes" id="UP000703269">
    <property type="component" value="Unassembled WGS sequence"/>
</dbReference>
<accession>A0A9P3GBN0</accession>
<feature type="region of interest" description="Disordered" evidence="1">
    <location>
        <begin position="198"/>
        <end position="223"/>
    </location>
</feature>
<organism evidence="2 3">
    <name type="scientific">Phanerochaete sordida</name>
    <dbReference type="NCBI Taxonomy" id="48140"/>
    <lineage>
        <taxon>Eukaryota</taxon>
        <taxon>Fungi</taxon>
        <taxon>Dikarya</taxon>
        <taxon>Basidiomycota</taxon>
        <taxon>Agaricomycotina</taxon>
        <taxon>Agaricomycetes</taxon>
        <taxon>Polyporales</taxon>
        <taxon>Phanerochaetaceae</taxon>
        <taxon>Phanerochaete</taxon>
    </lineage>
</organism>
<dbReference type="Gene3D" id="3.30.200.20">
    <property type="entry name" value="Phosphorylase Kinase, domain 1"/>
    <property type="match status" value="1"/>
</dbReference>
<evidence type="ECO:0000313" key="3">
    <source>
        <dbReference type="Proteomes" id="UP000703269"/>
    </source>
</evidence>
<evidence type="ECO:0000256" key="1">
    <source>
        <dbReference type="SAM" id="MobiDB-lite"/>
    </source>
</evidence>
<dbReference type="EMBL" id="BPQB01000028">
    <property type="protein sequence ID" value="GJE92797.1"/>
    <property type="molecule type" value="Genomic_DNA"/>
</dbReference>
<feature type="region of interest" description="Disordered" evidence="1">
    <location>
        <begin position="45"/>
        <end position="80"/>
    </location>
</feature>
<reference evidence="2 3" key="1">
    <citation type="submission" date="2021-08" db="EMBL/GenBank/DDBJ databases">
        <title>Draft Genome Sequence of Phanerochaete sordida strain YK-624.</title>
        <authorList>
            <person name="Mori T."/>
            <person name="Dohra H."/>
            <person name="Suzuki T."/>
            <person name="Kawagishi H."/>
            <person name="Hirai H."/>
        </authorList>
    </citation>
    <scope>NUCLEOTIDE SEQUENCE [LARGE SCALE GENOMIC DNA]</scope>
    <source>
        <strain evidence="2 3">YK-624</strain>
    </source>
</reference>